<dbReference type="AlphaFoldDB" id="A0A518EVI9"/>
<dbReference type="SUPFAM" id="SSF53474">
    <property type="entry name" value="alpha/beta-Hydrolases"/>
    <property type="match status" value="1"/>
</dbReference>
<sequence length="226" mass="24540">MTTSDSLLDCVVLEPGRPATAAVVWLHGLGASGHDFPPIVPELGLPKDHAIRFVFPHAPQIPVTINGGMVMPAWYDILAMDFDRKVDEAGVRRSGQQANALIQRERDRGVAADRIVIAGFSQGGAIAFHAGLRYPERLAGILALSTYIAADCDLENERSLANLDIPILQCHGTQDPMVTPGMGEAARDRLSGLGYQVNWKTYPMQHQVCPQEIDAIGVWLREVLPG</sequence>
<dbReference type="RefSeq" id="WP_145200115.1">
    <property type="nucleotide sequence ID" value="NZ_CP036434.1"/>
</dbReference>
<dbReference type="EC" id="3.1.1.1" evidence="4"/>
<feature type="domain" description="Phospholipase/carboxylesterase/thioesterase" evidence="3">
    <location>
        <begin position="11"/>
        <end position="221"/>
    </location>
</feature>
<dbReference type="InterPro" id="IPR050565">
    <property type="entry name" value="LYPA1-2/EST-like"/>
</dbReference>
<dbReference type="OrthoDB" id="9795555at2"/>
<dbReference type="PANTHER" id="PTHR10655">
    <property type="entry name" value="LYSOPHOSPHOLIPASE-RELATED"/>
    <property type="match status" value="1"/>
</dbReference>
<dbReference type="PANTHER" id="PTHR10655:SF17">
    <property type="entry name" value="LYSOPHOSPHOLIPASE-LIKE PROTEIN 1"/>
    <property type="match status" value="1"/>
</dbReference>
<evidence type="ECO:0000313" key="4">
    <source>
        <dbReference type="EMBL" id="QDV08078.1"/>
    </source>
</evidence>
<dbReference type="Proteomes" id="UP000320390">
    <property type="component" value="Chromosome"/>
</dbReference>
<keyword evidence="2 4" id="KW-0378">Hydrolase</keyword>
<dbReference type="GO" id="GO:0106435">
    <property type="term" value="F:carboxylesterase activity"/>
    <property type="evidence" value="ECO:0007669"/>
    <property type="project" value="UniProtKB-EC"/>
</dbReference>
<organism evidence="4 5">
    <name type="scientific">Saltatorellus ferox</name>
    <dbReference type="NCBI Taxonomy" id="2528018"/>
    <lineage>
        <taxon>Bacteria</taxon>
        <taxon>Pseudomonadati</taxon>
        <taxon>Planctomycetota</taxon>
        <taxon>Planctomycetia</taxon>
        <taxon>Planctomycetia incertae sedis</taxon>
        <taxon>Saltatorellus</taxon>
    </lineage>
</organism>
<evidence type="ECO:0000313" key="5">
    <source>
        <dbReference type="Proteomes" id="UP000320390"/>
    </source>
</evidence>
<comment type="similarity">
    <text evidence="1">Belongs to the AB hydrolase superfamily. AB hydrolase 2 family.</text>
</comment>
<proteinExistence type="inferred from homology"/>
<dbReference type="EMBL" id="CP036434">
    <property type="protein sequence ID" value="QDV08078.1"/>
    <property type="molecule type" value="Genomic_DNA"/>
</dbReference>
<evidence type="ECO:0000259" key="3">
    <source>
        <dbReference type="Pfam" id="PF02230"/>
    </source>
</evidence>
<reference evidence="4 5" key="1">
    <citation type="submission" date="2019-02" db="EMBL/GenBank/DDBJ databases">
        <title>Deep-cultivation of Planctomycetes and their phenomic and genomic characterization uncovers novel biology.</title>
        <authorList>
            <person name="Wiegand S."/>
            <person name="Jogler M."/>
            <person name="Boedeker C."/>
            <person name="Pinto D."/>
            <person name="Vollmers J."/>
            <person name="Rivas-Marin E."/>
            <person name="Kohn T."/>
            <person name="Peeters S.H."/>
            <person name="Heuer A."/>
            <person name="Rast P."/>
            <person name="Oberbeckmann S."/>
            <person name="Bunk B."/>
            <person name="Jeske O."/>
            <person name="Meyerdierks A."/>
            <person name="Storesund J.E."/>
            <person name="Kallscheuer N."/>
            <person name="Luecker S."/>
            <person name="Lage O.M."/>
            <person name="Pohl T."/>
            <person name="Merkel B.J."/>
            <person name="Hornburger P."/>
            <person name="Mueller R.-W."/>
            <person name="Bruemmer F."/>
            <person name="Labrenz M."/>
            <person name="Spormann A.M."/>
            <person name="Op den Camp H."/>
            <person name="Overmann J."/>
            <person name="Amann R."/>
            <person name="Jetten M.S.M."/>
            <person name="Mascher T."/>
            <person name="Medema M.H."/>
            <person name="Devos D.P."/>
            <person name="Kaster A.-K."/>
            <person name="Ovreas L."/>
            <person name="Rohde M."/>
            <person name="Galperin M.Y."/>
            <person name="Jogler C."/>
        </authorList>
    </citation>
    <scope>NUCLEOTIDE SEQUENCE [LARGE SCALE GENOMIC DNA]</scope>
    <source>
        <strain evidence="4 5">Poly30</strain>
    </source>
</reference>
<gene>
    <name evidence="4" type="primary">estB_1</name>
    <name evidence="4" type="ORF">Poly30_36140</name>
</gene>
<dbReference type="InterPro" id="IPR029058">
    <property type="entry name" value="AB_hydrolase_fold"/>
</dbReference>
<keyword evidence="5" id="KW-1185">Reference proteome</keyword>
<accession>A0A518EVI9</accession>
<name>A0A518EVI9_9BACT</name>
<dbReference type="InterPro" id="IPR003140">
    <property type="entry name" value="PLipase/COase/thioEstase"/>
</dbReference>
<evidence type="ECO:0000256" key="2">
    <source>
        <dbReference type="ARBA" id="ARBA00022801"/>
    </source>
</evidence>
<protein>
    <submittedName>
        <fullName evidence="4">Carboxylesterase 2</fullName>
        <ecNumber evidence="4">3.1.1.1</ecNumber>
    </submittedName>
</protein>
<dbReference type="Pfam" id="PF02230">
    <property type="entry name" value="Abhydrolase_2"/>
    <property type="match status" value="1"/>
</dbReference>
<dbReference type="Gene3D" id="3.40.50.1820">
    <property type="entry name" value="alpha/beta hydrolase"/>
    <property type="match status" value="1"/>
</dbReference>
<evidence type="ECO:0000256" key="1">
    <source>
        <dbReference type="ARBA" id="ARBA00006499"/>
    </source>
</evidence>